<dbReference type="AlphaFoldDB" id="A0A2G8KZG5"/>
<dbReference type="Pfam" id="PF01034">
    <property type="entry name" value="Syndecan"/>
    <property type="match status" value="1"/>
</dbReference>
<dbReference type="InterPro" id="IPR000082">
    <property type="entry name" value="SEA_dom"/>
</dbReference>
<dbReference type="PROSITE" id="PS50024">
    <property type="entry name" value="SEA"/>
    <property type="match status" value="1"/>
</dbReference>
<evidence type="ECO:0000256" key="1">
    <source>
        <dbReference type="ARBA" id="ARBA00004479"/>
    </source>
</evidence>
<evidence type="ECO:0000256" key="10">
    <source>
        <dbReference type="SAM" id="Phobius"/>
    </source>
</evidence>
<feature type="compositionally biased region" description="Acidic residues" evidence="9">
    <location>
        <begin position="26"/>
        <end position="43"/>
    </location>
</feature>
<keyword evidence="3 10" id="KW-0812">Transmembrane</keyword>
<keyword evidence="5 10" id="KW-1133">Transmembrane helix</keyword>
<proteinExistence type="inferred from homology"/>
<dbReference type="PANTHER" id="PTHR10915">
    <property type="entry name" value="SYNDECAN"/>
    <property type="match status" value="1"/>
</dbReference>
<feature type="transmembrane region" description="Helical" evidence="10">
    <location>
        <begin position="242"/>
        <end position="267"/>
    </location>
</feature>
<evidence type="ECO:0000256" key="3">
    <source>
        <dbReference type="ARBA" id="ARBA00022692"/>
    </source>
</evidence>
<evidence type="ECO:0000259" key="11">
    <source>
        <dbReference type="PROSITE" id="PS50024"/>
    </source>
</evidence>
<comment type="caution">
    <text evidence="12">The sequence shown here is derived from an EMBL/GenBank/DDBJ whole genome shotgun (WGS) entry which is preliminary data.</text>
</comment>
<comment type="similarity">
    <text evidence="2">Belongs to the syndecan proteoglycan family.</text>
</comment>
<evidence type="ECO:0000313" key="13">
    <source>
        <dbReference type="Proteomes" id="UP000230750"/>
    </source>
</evidence>
<feature type="domain" description="SEA" evidence="11">
    <location>
        <begin position="65"/>
        <end position="183"/>
    </location>
</feature>
<comment type="subcellular location">
    <subcellularLocation>
        <location evidence="1">Membrane</location>
        <topology evidence="1">Single-pass type I membrane protein</topology>
    </subcellularLocation>
</comment>
<evidence type="ECO:0000313" key="12">
    <source>
        <dbReference type="EMBL" id="PIK53300.1"/>
    </source>
</evidence>
<keyword evidence="7" id="KW-0325">Glycoprotein</keyword>
<dbReference type="Gene3D" id="3.30.70.960">
    <property type="entry name" value="SEA domain"/>
    <property type="match status" value="1"/>
</dbReference>
<sequence>MDKVLNRGSGCHAVPDDDINTGGDFYLEDEMEEDGSGGYYSDDEDSDWISSFSSYNSEPGSGDDNVDIVLGSLHLNKEFIPEYYDPDTLAYQQLKQTFNLALMDTFESSPLRDSYRSASVMNFSPGSVKVDFEVTMIVTSTFDGNKDLLEESVKTVLQGGMTAGKFDDLSANASSLVVKARDLEPTMTTTTENNNIPDAMEETTEKNNNNINPYNPYNPYRPDGEVDKEEKNIVDLILGDPIIIAAIVGGIIVILLSVILLFLFVVYRLKKKDEGSYSLDEPAKSKDPTAYWKETKEFYA</sequence>
<dbReference type="EMBL" id="MRZV01000292">
    <property type="protein sequence ID" value="PIK53300.1"/>
    <property type="molecule type" value="Genomic_DNA"/>
</dbReference>
<gene>
    <name evidence="12" type="ORF">BSL78_09779</name>
</gene>
<dbReference type="Proteomes" id="UP000230750">
    <property type="component" value="Unassembled WGS sequence"/>
</dbReference>
<accession>A0A2G8KZG5</accession>
<keyword evidence="6 10" id="KW-0472">Membrane</keyword>
<dbReference type="Pfam" id="PF01390">
    <property type="entry name" value="SEA"/>
    <property type="match status" value="1"/>
</dbReference>
<keyword evidence="4" id="KW-0654">Proteoglycan</keyword>
<evidence type="ECO:0000256" key="5">
    <source>
        <dbReference type="ARBA" id="ARBA00022989"/>
    </source>
</evidence>
<organism evidence="12 13">
    <name type="scientific">Stichopus japonicus</name>
    <name type="common">Sea cucumber</name>
    <dbReference type="NCBI Taxonomy" id="307972"/>
    <lineage>
        <taxon>Eukaryota</taxon>
        <taxon>Metazoa</taxon>
        <taxon>Echinodermata</taxon>
        <taxon>Eleutherozoa</taxon>
        <taxon>Echinozoa</taxon>
        <taxon>Holothuroidea</taxon>
        <taxon>Aspidochirotacea</taxon>
        <taxon>Aspidochirotida</taxon>
        <taxon>Stichopodidae</taxon>
        <taxon>Apostichopus</taxon>
    </lineage>
</organism>
<name>A0A2G8KZG5_STIJA</name>
<dbReference type="GO" id="GO:0016020">
    <property type="term" value="C:membrane"/>
    <property type="evidence" value="ECO:0007669"/>
    <property type="project" value="UniProtKB-SubCell"/>
</dbReference>
<keyword evidence="8" id="KW-0357">Heparan sulfate</keyword>
<evidence type="ECO:0000256" key="2">
    <source>
        <dbReference type="ARBA" id="ARBA00005343"/>
    </source>
</evidence>
<dbReference type="InterPro" id="IPR001050">
    <property type="entry name" value="Syndecan"/>
</dbReference>
<feature type="region of interest" description="Disordered" evidence="9">
    <location>
        <begin position="1"/>
        <end position="43"/>
    </location>
</feature>
<dbReference type="InterPro" id="IPR027789">
    <property type="entry name" value="Syndecan/Neurexin_dom"/>
</dbReference>
<evidence type="ECO:0000256" key="7">
    <source>
        <dbReference type="ARBA" id="ARBA00023180"/>
    </source>
</evidence>
<dbReference type="OrthoDB" id="10044468at2759"/>
<dbReference type="InterPro" id="IPR036364">
    <property type="entry name" value="SEA_dom_sf"/>
</dbReference>
<dbReference type="SUPFAM" id="SSF82671">
    <property type="entry name" value="SEA domain"/>
    <property type="match status" value="1"/>
</dbReference>
<dbReference type="PANTHER" id="PTHR10915:SF1">
    <property type="entry name" value="SYNDECAN"/>
    <property type="match status" value="1"/>
</dbReference>
<reference evidence="12 13" key="1">
    <citation type="journal article" date="2017" name="PLoS Biol.">
        <title>The sea cucumber genome provides insights into morphological evolution and visceral regeneration.</title>
        <authorList>
            <person name="Zhang X."/>
            <person name="Sun L."/>
            <person name="Yuan J."/>
            <person name="Sun Y."/>
            <person name="Gao Y."/>
            <person name="Zhang L."/>
            <person name="Li S."/>
            <person name="Dai H."/>
            <person name="Hamel J.F."/>
            <person name="Liu C."/>
            <person name="Yu Y."/>
            <person name="Liu S."/>
            <person name="Lin W."/>
            <person name="Guo K."/>
            <person name="Jin S."/>
            <person name="Xu P."/>
            <person name="Storey K.B."/>
            <person name="Huan P."/>
            <person name="Zhang T."/>
            <person name="Zhou Y."/>
            <person name="Zhang J."/>
            <person name="Lin C."/>
            <person name="Li X."/>
            <person name="Xing L."/>
            <person name="Huo D."/>
            <person name="Sun M."/>
            <person name="Wang L."/>
            <person name="Mercier A."/>
            <person name="Li F."/>
            <person name="Yang H."/>
            <person name="Xiang J."/>
        </authorList>
    </citation>
    <scope>NUCLEOTIDE SEQUENCE [LARGE SCALE GENOMIC DNA]</scope>
    <source>
        <strain evidence="12">Shaxun</strain>
        <tissue evidence="12">Muscle</tissue>
    </source>
</reference>
<evidence type="ECO:0000256" key="4">
    <source>
        <dbReference type="ARBA" id="ARBA00022974"/>
    </source>
</evidence>
<protein>
    <submittedName>
        <fullName evidence="12">Syndecan</fullName>
    </submittedName>
</protein>
<dbReference type="STRING" id="307972.A0A2G8KZG5"/>
<evidence type="ECO:0000256" key="6">
    <source>
        <dbReference type="ARBA" id="ARBA00023136"/>
    </source>
</evidence>
<dbReference type="GO" id="GO:0016477">
    <property type="term" value="P:cell migration"/>
    <property type="evidence" value="ECO:0007669"/>
    <property type="project" value="TreeGrafter"/>
</dbReference>
<dbReference type="GO" id="GO:0009986">
    <property type="term" value="C:cell surface"/>
    <property type="evidence" value="ECO:0007669"/>
    <property type="project" value="TreeGrafter"/>
</dbReference>
<keyword evidence="13" id="KW-1185">Reference proteome</keyword>
<evidence type="ECO:0000256" key="9">
    <source>
        <dbReference type="SAM" id="MobiDB-lite"/>
    </source>
</evidence>
<evidence type="ECO:0000256" key="8">
    <source>
        <dbReference type="ARBA" id="ARBA00023207"/>
    </source>
</evidence>